<dbReference type="GO" id="GO:0006874">
    <property type="term" value="P:intracellular calcium ion homeostasis"/>
    <property type="evidence" value="ECO:0007669"/>
    <property type="project" value="TreeGrafter"/>
</dbReference>
<feature type="transmembrane region" description="Helical" evidence="7">
    <location>
        <begin position="410"/>
        <end position="431"/>
    </location>
</feature>
<feature type="transmembrane region" description="Helical" evidence="7">
    <location>
        <begin position="144"/>
        <end position="166"/>
    </location>
</feature>
<keyword evidence="5 7" id="KW-1133">Transmembrane helix</keyword>
<feature type="transmembrane region" description="Helical" evidence="7">
    <location>
        <begin position="178"/>
        <end position="196"/>
    </location>
</feature>
<evidence type="ECO:0000256" key="3">
    <source>
        <dbReference type="ARBA" id="ARBA00022448"/>
    </source>
</evidence>
<feature type="transmembrane region" description="Helical" evidence="7">
    <location>
        <begin position="102"/>
        <end position="124"/>
    </location>
</feature>
<dbReference type="Proteomes" id="UP000094112">
    <property type="component" value="Unassembled WGS sequence"/>
</dbReference>
<accession>A0A1E3PCU2</accession>
<dbReference type="GeneID" id="30198470"/>
<keyword evidence="10" id="KW-1185">Reference proteome</keyword>
<dbReference type="PANTHER" id="PTHR12266:SF0">
    <property type="entry name" value="MITOCHONDRIAL SODIUM_CALCIUM EXCHANGER PROTEIN"/>
    <property type="match status" value="1"/>
</dbReference>
<keyword evidence="3" id="KW-0813">Transport</keyword>
<name>A0A1E3PCU2_WICAA</name>
<evidence type="ECO:0000259" key="8">
    <source>
        <dbReference type="Pfam" id="PF01699"/>
    </source>
</evidence>
<dbReference type="AlphaFoldDB" id="A0A1E3PCU2"/>
<dbReference type="InterPro" id="IPR004837">
    <property type="entry name" value="NaCa_Exmemb"/>
</dbReference>
<evidence type="ECO:0000256" key="7">
    <source>
        <dbReference type="SAM" id="Phobius"/>
    </source>
</evidence>
<dbReference type="STRING" id="683960.A0A1E3PCU2"/>
<gene>
    <name evidence="9" type="ORF">WICANDRAFT_26064</name>
</gene>
<dbReference type="PANTHER" id="PTHR12266">
    <property type="entry name" value="NA+/CA2+ K+ INDEPENDENT EXCHANGER"/>
    <property type="match status" value="1"/>
</dbReference>
<feature type="domain" description="Sodium/calcium exchanger membrane region" evidence="8">
    <location>
        <begin position="413"/>
        <end position="560"/>
    </location>
</feature>
<feature type="transmembrane region" description="Helical" evidence="7">
    <location>
        <begin position="232"/>
        <end position="252"/>
    </location>
</feature>
<dbReference type="OrthoDB" id="407410at2759"/>
<feature type="transmembrane region" description="Helical" evidence="7">
    <location>
        <begin position="476"/>
        <end position="499"/>
    </location>
</feature>
<dbReference type="GO" id="GO:0016020">
    <property type="term" value="C:membrane"/>
    <property type="evidence" value="ECO:0007669"/>
    <property type="project" value="UniProtKB-SubCell"/>
</dbReference>
<evidence type="ECO:0000256" key="5">
    <source>
        <dbReference type="ARBA" id="ARBA00022989"/>
    </source>
</evidence>
<dbReference type="GO" id="GO:0008324">
    <property type="term" value="F:monoatomic cation transmembrane transporter activity"/>
    <property type="evidence" value="ECO:0007669"/>
    <property type="project" value="TreeGrafter"/>
</dbReference>
<dbReference type="RefSeq" id="XP_019041989.1">
    <property type="nucleotide sequence ID" value="XM_019181224.1"/>
</dbReference>
<keyword evidence="4 7" id="KW-0812">Transmembrane</keyword>
<feature type="transmembrane region" description="Helical" evidence="7">
    <location>
        <begin position="364"/>
        <end position="380"/>
    </location>
</feature>
<keyword evidence="6 7" id="KW-0472">Membrane</keyword>
<feature type="transmembrane region" description="Helical" evidence="7">
    <location>
        <begin position="546"/>
        <end position="564"/>
    </location>
</feature>
<dbReference type="Pfam" id="PF01699">
    <property type="entry name" value="Na_Ca_ex"/>
    <property type="match status" value="2"/>
</dbReference>
<feature type="transmembrane region" description="Helical" evidence="7">
    <location>
        <begin position="519"/>
        <end position="539"/>
    </location>
</feature>
<feature type="domain" description="Sodium/calcium exchanger membrane region" evidence="8">
    <location>
        <begin position="110"/>
        <end position="249"/>
    </location>
</feature>
<dbReference type="InterPro" id="IPR044880">
    <property type="entry name" value="NCX_ion-bd_dom_sf"/>
</dbReference>
<feature type="transmembrane region" description="Helical" evidence="7">
    <location>
        <begin position="326"/>
        <end position="344"/>
    </location>
</feature>
<evidence type="ECO:0000313" key="10">
    <source>
        <dbReference type="Proteomes" id="UP000094112"/>
    </source>
</evidence>
<feature type="transmembrane region" description="Helical" evidence="7">
    <location>
        <begin position="437"/>
        <end position="455"/>
    </location>
</feature>
<dbReference type="Gene3D" id="1.20.1420.30">
    <property type="entry name" value="NCX, central ion-binding region"/>
    <property type="match status" value="2"/>
</dbReference>
<evidence type="ECO:0000256" key="2">
    <source>
        <dbReference type="ARBA" id="ARBA00008170"/>
    </source>
</evidence>
<feature type="transmembrane region" description="Helical" evidence="7">
    <location>
        <begin position="208"/>
        <end position="225"/>
    </location>
</feature>
<feature type="transmembrane region" description="Helical" evidence="7">
    <location>
        <begin position="15"/>
        <end position="36"/>
    </location>
</feature>
<reference evidence="9 10" key="1">
    <citation type="journal article" date="2016" name="Proc. Natl. Acad. Sci. U.S.A.">
        <title>Comparative genomics of biotechnologically important yeasts.</title>
        <authorList>
            <person name="Riley R."/>
            <person name="Haridas S."/>
            <person name="Wolfe K.H."/>
            <person name="Lopes M.R."/>
            <person name="Hittinger C.T."/>
            <person name="Goeker M."/>
            <person name="Salamov A.A."/>
            <person name="Wisecaver J.H."/>
            <person name="Long T.M."/>
            <person name="Calvey C.H."/>
            <person name="Aerts A.L."/>
            <person name="Barry K.W."/>
            <person name="Choi C."/>
            <person name="Clum A."/>
            <person name="Coughlan A.Y."/>
            <person name="Deshpande S."/>
            <person name="Douglass A.P."/>
            <person name="Hanson S.J."/>
            <person name="Klenk H.-P."/>
            <person name="LaButti K.M."/>
            <person name="Lapidus A."/>
            <person name="Lindquist E.A."/>
            <person name="Lipzen A.M."/>
            <person name="Meier-Kolthoff J.P."/>
            <person name="Ohm R.A."/>
            <person name="Otillar R.P."/>
            <person name="Pangilinan J.L."/>
            <person name="Peng Y."/>
            <person name="Rokas A."/>
            <person name="Rosa C.A."/>
            <person name="Scheuner C."/>
            <person name="Sibirny A.A."/>
            <person name="Slot J.C."/>
            <person name="Stielow J.B."/>
            <person name="Sun H."/>
            <person name="Kurtzman C.P."/>
            <person name="Blackwell M."/>
            <person name="Grigoriev I.V."/>
            <person name="Jeffries T.W."/>
        </authorList>
    </citation>
    <scope>NUCLEOTIDE SEQUENCE [LARGE SCALE GENOMIC DNA]</scope>
    <source>
        <strain evidence="10">ATCC 58044 / CBS 1984 / NCYC 433 / NRRL Y-366-8</strain>
    </source>
</reference>
<evidence type="ECO:0000313" key="9">
    <source>
        <dbReference type="EMBL" id="ODQ62782.1"/>
    </source>
</evidence>
<evidence type="ECO:0000256" key="1">
    <source>
        <dbReference type="ARBA" id="ARBA00004141"/>
    </source>
</evidence>
<dbReference type="EMBL" id="KV454208">
    <property type="protein sequence ID" value="ODQ62782.1"/>
    <property type="molecule type" value="Genomic_DNA"/>
</dbReference>
<comment type="similarity">
    <text evidence="2">Belongs to the Ca(2+):cation antiporter (CaCA) (TC 2.A.19) family.</text>
</comment>
<proteinExistence type="inferred from homology"/>
<evidence type="ECO:0000256" key="6">
    <source>
        <dbReference type="ARBA" id="ARBA00023136"/>
    </source>
</evidence>
<organism evidence="9 10">
    <name type="scientific">Wickerhamomyces anomalus (strain ATCC 58044 / CBS 1984 / NCYC 433 / NRRL Y-366-8)</name>
    <name type="common">Yeast</name>
    <name type="synonym">Hansenula anomala</name>
    <dbReference type="NCBI Taxonomy" id="683960"/>
    <lineage>
        <taxon>Eukaryota</taxon>
        <taxon>Fungi</taxon>
        <taxon>Dikarya</taxon>
        <taxon>Ascomycota</taxon>
        <taxon>Saccharomycotina</taxon>
        <taxon>Saccharomycetes</taxon>
        <taxon>Phaffomycetales</taxon>
        <taxon>Wickerhamomycetaceae</taxon>
        <taxon>Wickerhamomyces</taxon>
    </lineage>
</organism>
<dbReference type="InterPro" id="IPR051359">
    <property type="entry name" value="CaCA_antiporter"/>
</dbReference>
<sequence>MARYKVRSTIQRHHWLILFIYLFPLGFFFYCLNVAAIDYQGESINIAAKHNDTLTDHHTCDVSGFQKGDSSAICSYITQNCDIDLFKISRVYYCDQDSRIRIGLGLGVFIGLVIIFIIFGLITSNFLYPNLDLLSKHLKISNRISGLTLLSLGNATPDIFSTYIAFKSNSSSLAIGELLGSANFVICFVIGSMGILKPFQVNHFEFSKDLYFFMALILISLYFVHDEKLMNFECILMVLLYLIYVNYSIFFTNEGKEPEELMPMPPRQDEENYLTPNLVPQEGYEHSIRSSLDENKSKGLQKLKEKDSIWMHLFATFNDETDTNSFLSIATLPLLFSLNLLIPVFSKDLEIGEFQSLIEFKKKLFNIQLFIIPIFFKYLLFTNLPIYLTLLISISLLLINIILHHHHRYTIPFVGFVSSILIIVTTSSHLITILKNIGVIFRISESLLGLTILALGNSTGDLISNLTLAELNLSVIGINACFGSPLLYILIGIGINGLIVNFENSSQFLKLKIDLNFKMSSFGLILMLIFYAVAIPLNGWFIDRKIGIIGVTWWCIITGINVYLETNYGLK</sequence>
<protein>
    <recommendedName>
        <fullName evidence="8">Sodium/calcium exchanger membrane region domain-containing protein</fullName>
    </recommendedName>
</protein>
<comment type="subcellular location">
    <subcellularLocation>
        <location evidence="1">Membrane</location>
        <topology evidence="1">Multi-pass membrane protein</topology>
    </subcellularLocation>
</comment>
<evidence type="ECO:0000256" key="4">
    <source>
        <dbReference type="ARBA" id="ARBA00022692"/>
    </source>
</evidence>